<dbReference type="Pfam" id="PF00589">
    <property type="entry name" value="Phage_integrase"/>
    <property type="match status" value="1"/>
</dbReference>
<accession>A0A848C1S9</accession>
<evidence type="ECO:0000256" key="1">
    <source>
        <dbReference type="ARBA" id="ARBA00008857"/>
    </source>
</evidence>
<keyword evidence="4" id="KW-0233">DNA recombination</keyword>
<dbReference type="InterPro" id="IPR002104">
    <property type="entry name" value="Integrase_catalytic"/>
</dbReference>
<reference evidence="6 7" key="1">
    <citation type="submission" date="2020-04" db="EMBL/GenBank/DDBJ databases">
        <authorList>
            <person name="Hitch T.C.A."/>
            <person name="Wylensek D."/>
            <person name="Clavel T."/>
        </authorList>
    </citation>
    <scope>NUCLEOTIDE SEQUENCE [LARGE SCALE GENOMIC DNA]</scope>
    <source>
        <strain evidence="6 7">WCA-389-WT-5H1</strain>
    </source>
</reference>
<feature type="domain" description="Tyr recombinase" evidence="5">
    <location>
        <begin position="172"/>
        <end position="371"/>
    </location>
</feature>
<dbReference type="GO" id="GO:0015074">
    <property type="term" value="P:DNA integration"/>
    <property type="evidence" value="ECO:0007669"/>
    <property type="project" value="UniProtKB-KW"/>
</dbReference>
<comment type="caution">
    <text evidence="6">The sequence shown here is derived from an EMBL/GenBank/DDBJ whole genome shotgun (WGS) entry which is preliminary data.</text>
</comment>
<evidence type="ECO:0000256" key="3">
    <source>
        <dbReference type="ARBA" id="ARBA00023125"/>
    </source>
</evidence>
<keyword evidence="3" id="KW-0238">DNA-binding</keyword>
<dbReference type="SUPFAM" id="SSF56349">
    <property type="entry name" value="DNA breaking-rejoining enzymes"/>
    <property type="match status" value="1"/>
</dbReference>
<dbReference type="InterPro" id="IPR028259">
    <property type="entry name" value="AP2-like_int_N"/>
</dbReference>
<dbReference type="Proteomes" id="UP000563853">
    <property type="component" value="Unassembled WGS sequence"/>
</dbReference>
<protein>
    <submittedName>
        <fullName evidence="6">Site-specific integrase</fullName>
    </submittedName>
</protein>
<dbReference type="GO" id="GO:0003677">
    <property type="term" value="F:DNA binding"/>
    <property type="evidence" value="ECO:0007669"/>
    <property type="project" value="UniProtKB-KW"/>
</dbReference>
<dbReference type="InterPro" id="IPR004107">
    <property type="entry name" value="Integrase_SAM-like_N"/>
</dbReference>
<dbReference type="Pfam" id="PF14657">
    <property type="entry name" value="Arm-DNA-bind_4"/>
    <property type="match status" value="1"/>
</dbReference>
<dbReference type="Gene3D" id="1.10.443.10">
    <property type="entry name" value="Intergrase catalytic core"/>
    <property type="match status" value="1"/>
</dbReference>
<keyword evidence="2" id="KW-0229">DNA integration</keyword>
<dbReference type="InterPro" id="IPR010998">
    <property type="entry name" value="Integrase_recombinase_N"/>
</dbReference>
<dbReference type="InterPro" id="IPR013762">
    <property type="entry name" value="Integrase-like_cat_sf"/>
</dbReference>
<dbReference type="RefSeq" id="WP_170091062.1">
    <property type="nucleotide sequence ID" value="NZ_JABAFP010000002.1"/>
</dbReference>
<dbReference type="CDD" id="cd01189">
    <property type="entry name" value="INT_ICEBs1_C_like"/>
    <property type="match status" value="1"/>
</dbReference>
<evidence type="ECO:0000256" key="4">
    <source>
        <dbReference type="ARBA" id="ARBA00023172"/>
    </source>
</evidence>
<dbReference type="EMBL" id="JABAFP010000002">
    <property type="protein sequence ID" value="NME41333.1"/>
    <property type="molecule type" value="Genomic_DNA"/>
</dbReference>
<dbReference type="GO" id="GO:0006310">
    <property type="term" value="P:DNA recombination"/>
    <property type="evidence" value="ECO:0007669"/>
    <property type="project" value="UniProtKB-KW"/>
</dbReference>
<dbReference type="InterPro" id="IPR011010">
    <property type="entry name" value="DNA_brk_join_enz"/>
</dbReference>
<name>A0A848C1S9_9LACO</name>
<dbReference type="Gene3D" id="1.10.150.130">
    <property type="match status" value="1"/>
</dbReference>
<evidence type="ECO:0000313" key="7">
    <source>
        <dbReference type="Proteomes" id="UP000563853"/>
    </source>
</evidence>
<comment type="similarity">
    <text evidence="1">Belongs to the 'phage' integrase family.</text>
</comment>
<evidence type="ECO:0000313" key="6">
    <source>
        <dbReference type="EMBL" id="NME41333.1"/>
    </source>
</evidence>
<organism evidence="6 7">
    <name type="scientific">Ligilactobacillus agilis</name>
    <dbReference type="NCBI Taxonomy" id="1601"/>
    <lineage>
        <taxon>Bacteria</taxon>
        <taxon>Bacillati</taxon>
        <taxon>Bacillota</taxon>
        <taxon>Bacilli</taxon>
        <taxon>Lactobacillales</taxon>
        <taxon>Lactobacillaceae</taxon>
        <taxon>Ligilactobacillus</taxon>
    </lineage>
</organism>
<dbReference type="PANTHER" id="PTHR30349">
    <property type="entry name" value="PHAGE INTEGRASE-RELATED"/>
    <property type="match status" value="1"/>
</dbReference>
<dbReference type="InterPro" id="IPR050090">
    <property type="entry name" value="Tyrosine_recombinase_XerCD"/>
</dbReference>
<dbReference type="Pfam" id="PF14659">
    <property type="entry name" value="Phage_int_SAM_3"/>
    <property type="match status" value="1"/>
</dbReference>
<evidence type="ECO:0000259" key="5">
    <source>
        <dbReference type="PROSITE" id="PS51898"/>
    </source>
</evidence>
<sequence>MPITSYTRKNGEILWKVNAYIGTNNLTGEQRIITKRGFKSKGEAQLFLAKQKVLFNEEQYKFQKKVDYKFSELTKLWFIEYKATVTPSSLSRTKIIFKKHILPVMGDITISKLTPIVGKKKLDQMNLAFTRKKLALSYIKRVLDYAINLGALRTNPMASVKLVQSKDDVKEKRLKYYTKDELKLYLDTIKNYPTSYLQQRDYTLFRLLAFSGCRVGEISALTWTDFNGNSLSITKTAAQGDHHYIADAPKTSASRRIVRLDDETIQILEKWRLTQSMHFFRQKIKPKYIFATPKNNFLKNQGIRDRYEFYRKLTNLPDITLHGFRHTHASLLFEAGASAKEVQARLGHSNISTTLNIYTHVTKEQQEKTTQKLTDYLDF</sequence>
<proteinExistence type="inferred from homology"/>
<evidence type="ECO:0000256" key="2">
    <source>
        <dbReference type="ARBA" id="ARBA00022908"/>
    </source>
</evidence>
<dbReference type="PROSITE" id="PS51898">
    <property type="entry name" value="TYR_RECOMBINASE"/>
    <property type="match status" value="1"/>
</dbReference>
<dbReference type="PANTHER" id="PTHR30349:SF64">
    <property type="entry name" value="PROPHAGE INTEGRASE INTD-RELATED"/>
    <property type="match status" value="1"/>
</dbReference>
<gene>
    <name evidence="6" type="ORF">HF863_00830</name>
</gene>
<dbReference type="AlphaFoldDB" id="A0A848C1S9"/>